<dbReference type="EMBL" id="JAPFRF010000021">
    <property type="protein sequence ID" value="KAJ7306093.1"/>
    <property type="molecule type" value="Genomic_DNA"/>
</dbReference>
<evidence type="ECO:0000256" key="1">
    <source>
        <dbReference type="SAM" id="MobiDB-lite"/>
    </source>
</evidence>
<dbReference type="Proteomes" id="UP001142489">
    <property type="component" value="Unassembled WGS sequence"/>
</dbReference>
<reference evidence="2" key="1">
    <citation type="journal article" date="2023" name="DNA Res.">
        <title>Chromosome-level genome assembly of Phrynocephalus forsythii using third-generation DNA sequencing and Hi-C analysis.</title>
        <authorList>
            <person name="Qi Y."/>
            <person name="Zhao W."/>
            <person name="Zhao Y."/>
            <person name="Niu C."/>
            <person name="Cao S."/>
            <person name="Zhang Y."/>
        </authorList>
    </citation>
    <scope>NUCLEOTIDE SEQUENCE</scope>
    <source>
        <tissue evidence="2">Muscle</tissue>
    </source>
</reference>
<keyword evidence="3" id="KW-1185">Reference proteome</keyword>
<name>A0A9Q0X8Y7_9SAUR</name>
<comment type="caution">
    <text evidence="2">The sequence shown here is derived from an EMBL/GenBank/DDBJ whole genome shotgun (WGS) entry which is preliminary data.</text>
</comment>
<sequence>MGKDQELMQAVKAEDVGAVQKLLQRPKPGKARAQNPSSHGFVSDGAAQQALRPLVSEVTADSQREGRASKARVCTRREALHHLWPVHKSLYWAGCFLCGLIIRCAGPVLSAESLHPEDAKSQEMRRSSARL</sequence>
<dbReference type="AlphaFoldDB" id="A0A9Q0X8Y7"/>
<dbReference type="OrthoDB" id="9909618at2759"/>
<evidence type="ECO:0000313" key="2">
    <source>
        <dbReference type="EMBL" id="KAJ7306093.1"/>
    </source>
</evidence>
<protein>
    <submittedName>
        <fullName evidence="2">Uncharacterized protein</fullName>
    </submittedName>
</protein>
<proteinExistence type="predicted"/>
<accession>A0A9Q0X8Y7</accession>
<gene>
    <name evidence="2" type="ORF">JRQ81_010459</name>
</gene>
<organism evidence="2 3">
    <name type="scientific">Phrynocephalus forsythii</name>
    <dbReference type="NCBI Taxonomy" id="171643"/>
    <lineage>
        <taxon>Eukaryota</taxon>
        <taxon>Metazoa</taxon>
        <taxon>Chordata</taxon>
        <taxon>Craniata</taxon>
        <taxon>Vertebrata</taxon>
        <taxon>Euteleostomi</taxon>
        <taxon>Lepidosauria</taxon>
        <taxon>Squamata</taxon>
        <taxon>Bifurcata</taxon>
        <taxon>Unidentata</taxon>
        <taxon>Episquamata</taxon>
        <taxon>Toxicofera</taxon>
        <taxon>Iguania</taxon>
        <taxon>Acrodonta</taxon>
        <taxon>Agamidae</taxon>
        <taxon>Agaminae</taxon>
        <taxon>Phrynocephalus</taxon>
    </lineage>
</organism>
<evidence type="ECO:0000313" key="3">
    <source>
        <dbReference type="Proteomes" id="UP001142489"/>
    </source>
</evidence>
<feature type="region of interest" description="Disordered" evidence="1">
    <location>
        <begin position="24"/>
        <end position="45"/>
    </location>
</feature>